<evidence type="ECO:0000313" key="1">
    <source>
        <dbReference type="EMBL" id="MFD1588470.1"/>
    </source>
</evidence>
<dbReference type="Proteomes" id="UP001597119">
    <property type="component" value="Unassembled WGS sequence"/>
</dbReference>
<proteinExistence type="predicted"/>
<evidence type="ECO:0000313" key="2">
    <source>
        <dbReference type="Proteomes" id="UP001597119"/>
    </source>
</evidence>
<gene>
    <name evidence="1" type="ORF">ACFR9U_15935</name>
</gene>
<dbReference type="AlphaFoldDB" id="A0ABD6CE48"/>
<reference evidence="1 2" key="1">
    <citation type="journal article" date="2019" name="Int. J. Syst. Evol. Microbiol.">
        <title>The Global Catalogue of Microorganisms (GCM) 10K type strain sequencing project: providing services to taxonomists for standard genome sequencing and annotation.</title>
        <authorList>
            <consortium name="The Broad Institute Genomics Platform"/>
            <consortium name="The Broad Institute Genome Sequencing Center for Infectious Disease"/>
            <person name="Wu L."/>
            <person name="Ma J."/>
        </authorList>
    </citation>
    <scope>NUCLEOTIDE SEQUENCE [LARGE SCALE GENOMIC DNA]</scope>
    <source>
        <strain evidence="1 2">CGMCC 1.12125</strain>
    </source>
</reference>
<name>A0ABD6CE48_9EURY</name>
<sequence>MFESEEELRKVALPILTDKLTHKDVHRREEFSYSGGRTDIVLSYVSDAYKRRRVRELGVDIPIENKKRLKIFLRLHKKDGYIQRDNFIEQISREPRKISNDLDWLIDHNFVIEDNGRIRTKPYLRRHITTSIAIELKLGKWQRAFRQALQGRAYSEYQYVVLDESNIHRALKDLSLFKKHEVGLISISKEGDFEHHYEPEKQSPYSELNVWRLNETTLLPSNTLGV</sequence>
<comment type="caution">
    <text evidence="1">The sequence shown here is derived from an EMBL/GenBank/DDBJ whole genome shotgun (WGS) entry which is preliminary data.</text>
</comment>
<organism evidence="1 2">
    <name type="scientific">Halorientalis brevis</name>
    <dbReference type="NCBI Taxonomy" id="1126241"/>
    <lineage>
        <taxon>Archaea</taxon>
        <taxon>Methanobacteriati</taxon>
        <taxon>Methanobacteriota</taxon>
        <taxon>Stenosarchaea group</taxon>
        <taxon>Halobacteria</taxon>
        <taxon>Halobacteriales</taxon>
        <taxon>Haloarculaceae</taxon>
        <taxon>Halorientalis</taxon>
    </lineage>
</organism>
<dbReference type="RefSeq" id="WP_247381911.1">
    <property type="nucleotide sequence ID" value="NZ_JALLGV010000013.1"/>
</dbReference>
<protein>
    <submittedName>
        <fullName evidence="1">Uncharacterized protein</fullName>
    </submittedName>
</protein>
<keyword evidence="2" id="KW-1185">Reference proteome</keyword>
<accession>A0ABD6CE48</accession>
<dbReference type="EMBL" id="JBHUDJ010000013">
    <property type="protein sequence ID" value="MFD1588470.1"/>
    <property type="molecule type" value="Genomic_DNA"/>
</dbReference>